<evidence type="ECO:0000256" key="11">
    <source>
        <dbReference type="ARBA" id="ARBA00023157"/>
    </source>
</evidence>
<evidence type="ECO:0000256" key="9">
    <source>
        <dbReference type="ARBA" id="ARBA00023069"/>
    </source>
</evidence>
<keyword evidence="14 16" id="KW-0807">Transducer</keyword>
<dbReference type="Proteomes" id="UP001154329">
    <property type="component" value="Chromosome 2"/>
</dbReference>
<keyword evidence="5" id="KW-1003">Cell membrane</keyword>
<evidence type="ECO:0000256" key="7">
    <source>
        <dbReference type="ARBA" id="ARBA00022989"/>
    </source>
</evidence>
<dbReference type="CDD" id="cd00637">
    <property type="entry name" value="7tm_classA_rhodopsin-like"/>
    <property type="match status" value="1"/>
</dbReference>
<keyword evidence="4" id="KW-0217">Developmental protein</keyword>
<evidence type="ECO:0000256" key="2">
    <source>
        <dbReference type="ARBA" id="ARBA00004651"/>
    </source>
</evidence>
<dbReference type="PRINTS" id="PR00237">
    <property type="entry name" value="GPCRRHODOPSN"/>
</dbReference>
<feature type="transmembrane region" description="Helical" evidence="18">
    <location>
        <begin position="223"/>
        <end position="243"/>
    </location>
</feature>
<dbReference type="GO" id="GO:0060170">
    <property type="term" value="C:ciliary membrane"/>
    <property type="evidence" value="ECO:0007669"/>
    <property type="project" value="UniProtKB-SubCell"/>
</dbReference>
<evidence type="ECO:0000313" key="20">
    <source>
        <dbReference type="EMBL" id="CAH1724253.1"/>
    </source>
</evidence>
<dbReference type="EMBL" id="OU899035">
    <property type="protein sequence ID" value="CAH1724253.1"/>
    <property type="molecule type" value="Genomic_DNA"/>
</dbReference>
<dbReference type="InterPro" id="IPR000276">
    <property type="entry name" value="GPCR_Rhodpsn"/>
</dbReference>
<evidence type="ECO:0000256" key="17">
    <source>
        <dbReference type="SAM" id="MobiDB-lite"/>
    </source>
</evidence>
<dbReference type="SUPFAM" id="SSF81321">
    <property type="entry name" value="Family A G protein-coupled receptor-like"/>
    <property type="match status" value="1"/>
</dbReference>
<evidence type="ECO:0000256" key="14">
    <source>
        <dbReference type="ARBA" id="ARBA00023224"/>
    </source>
</evidence>
<feature type="transmembrane region" description="Helical" evidence="18">
    <location>
        <begin position="47"/>
        <end position="70"/>
    </location>
</feature>
<keyword evidence="7 18" id="KW-1133">Transmembrane helix</keyword>
<accession>A0A9P0J1Y5</accession>
<evidence type="ECO:0000256" key="1">
    <source>
        <dbReference type="ARBA" id="ARBA00004309"/>
    </source>
</evidence>
<feature type="transmembrane region" description="Helical" evidence="18">
    <location>
        <begin position="155"/>
        <end position="178"/>
    </location>
</feature>
<evidence type="ECO:0000256" key="13">
    <source>
        <dbReference type="ARBA" id="ARBA00023180"/>
    </source>
</evidence>
<dbReference type="PANTHER" id="PTHR22752:SF10">
    <property type="entry name" value="G-PROTEIN COUPLED RECEPTOR 161"/>
    <property type="match status" value="1"/>
</dbReference>
<dbReference type="PROSITE" id="PS00237">
    <property type="entry name" value="G_PROTEIN_RECEP_F1_1"/>
    <property type="match status" value="1"/>
</dbReference>
<keyword evidence="9" id="KW-0969">Cilium</keyword>
<feature type="region of interest" description="Disordered" evidence="17">
    <location>
        <begin position="374"/>
        <end position="406"/>
    </location>
</feature>
<keyword evidence="10 18" id="KW-0472">Membrane</keyword>
<dbReference type="AlphaFoldDB" id="A0A9P0J1Y5"/>
<dbReference type="Pfam" id="PF00001">
    <property type="entry name" value="7tm_1"/>
    <property type="match status" value="1"/>
</dbReference>
<evidence type="ECO:0000256" key="5">
    <source>
        <dbReference type="ARBA" id="ARBA00022475"/>
    </source>
</evidence>
<dbReference type="PROSITE" id="PS50262">
    <property type="entry name" value="G_PROTEIN_RECEP_F1_2"/>
    <property type="match status" value="1"/>
</dbReference>
<evidence type="ECO:0000256" key="4">
    <source>
        <dbReference type="ARBA" id="ARBA00022473"/>
    </source>
</evidence>
<dbReference type="Gene3D" id="1.20.1070.10">
    <property type="entry name" value="Rhodopsin 7-helix transmembrane proteins"/>
    <property type="match status" value="1"/>
</dbReference>
<dbReference type="PANTHER" id="PTHR22752">
    <property type="entry name" value="G PROTEIN-COUPLED RECEPTOR"/>
    <property type="match status" value="1"/>
</dbReference>
<comment type="similarity">
    <text evidence="3 16">Belongs to the G-protein coupled receptor 1 family.</text>
</comment>
<keyword evidence="8 16" id="KW-0297">G-protein coupled receptor</keyword>
<keyword evidence="6 16" id="KW-0812">Transmembrane</keyword>
<reference evidence="20" key="1">
    <citation type="submission" date="2022-02" db="EMBL/GenBank/DDBJ databases">
        <authorList>
            <person name="King R."/>
        </authorList>
    </citation>
    <scope>NUCLEOTIDE SEQUENCE</scope>
</reference>
<sequence length="439" mass="49308">MHVDQDWHNVVKITCVGFLAVLGAFLNIVVLVMFYKKPSLRSPSNRFVGSLIASDLLSSAVLGPLLVSGIKTINKTLTVFVATSTIFSILVIAMDRYTAVLSPLHYATNVTRQKSVLVIGTVWSISAALASPMLFKDLLIYEHFPVAMMERTHGLVLLVIAFLVPCVALVLVYFKMYVAAHRNSLRTRKHSVCIEPDLSRRNSNAIFSALLFREESRAMKTSMMVLSTFLFSWTPLFVHVSVTQLPDEVVYTCALSAATLNPLVYVFRNDAFRKEMLRVVCSRKRLRESAAAKASAAGHQQHRLMTAHQSDSVSVHSFRMSSVECQHSFDSVTPPPADFVATYNPINGSERCTRYESVTFRLAQRRCQYCSRQSSDSSLSSNYPLLVNKNRSSSEPNTPKHYNNNENRIVMFKVSEVETKRNKLQRMMAIDTDCPSTRV</sequence>
<evidence type="ECO:0000256" key="3">
    <source>
        <dbReference type="ARBA" id="ARBA00010663"/>
    </source>
</evidence>
<evidence type="ECO:0000256" key="8">
    <source>
        <dbReference type="ARBA" id="ARBA00023040"/>
    </source>
</evidence>
<dbReference type="SMART" id="SM01381">
    <property type="entry name" value="7TM_GPCR_Srsx"/>
    <property type="match status" value="1"/>
</dbReference>
<name>A0A9P0J1Y5_APHGO</name>
<proteinExistence type="inferred from homology"/>
<evidence type="ECO:0000256" key="18">
    <source>
        <dbReference type="SAM" id="Phobius"/>
    </source>
</evidence>
<feature type="transmembrane region" description="Helical" evidence="18">
    <location>
        <begin position="16"/>
        <end position="35"/>
    </location>
</feature>
<feature type="transmembrane region" description="Helical" evidence="18">
    <location>
        <begin position="249"/>
        <end position="267"/>
    </location>
</feature>
<evidence type="ECO:0000256" key="6">
    <source>
        <dbReference type="ARBA" id="ARBA00022692"/>
    </source>
</evidence>
<evidence type="ECO:0000256" key="10">
    <source>
        <dbReference type="ARBA" id="ARBA00023136"/>
    </source>
</evidence>
<keyword evidence="12 16" id="KW-0675">Receptor</keyword>
<feature type="domain" description="G-protein coupled receptors family 1 profile" evidence="19">
    <location>
        <begin position="26"/>
        <end position="265"/>
    </location>
</feature>
<gene>
    <name evidence="20" type="ORF">APHIGO_LOCUS5588</name>
</gene>
<evidence type="ECO:0000256" key="12">
    <source>
        <dbReference type="ARBA" id="ARBA00023170"/>
    </source>
</evidence>
<organism evidence="20 21">
    <name type="scientific">Aphis gossypii</name>
    <name type="common">Cotton aphid</name>
    <dbReference type="NCBI Taxonomy" id="80765"/>
    <lineage>
        <taxon>Eukaryota</taxon>
        <taxon>Metazoa</taxon>
        <taxon>Ecdysozoa</taxon>
        <taxon>Arthropoda</taxon>
        <taxon>Hexapoda</taxon>
        <taxon>Insecta</taxon>
        <taxon>Pterygota</taxon>
        <taxon>Neoptera</taxon>
        <taxon>Paraneoptera</taxon>
        <taxon>Hemiptera</taxon>
        <taxon>Sternorrhyncha</taxon>
        <taxon>Aphidomorpha</taxon>
        <taxon>Aphidoidea</taxon>
        <taxon>Aphididae</taxon>
        <taxon>Aphidini</taxon>
        <taxon>Aphis</taxon>
        <taxon>Aphis</taxon>
    </lineage>
</organism>
<dbReference type="InterPro" id="IPR017452">
    <property type="entry name" value="GPCR_Rhodpsn_7TM"/>
</dbReference>
<feature type="transmembrane region" description="Helical" evidence="18">
    <location>
        <begin position="115"/>
        <end position="135"/>
    </location>
</feature>
<evidence type="ECO:0000256" key="15">
    <source>
        <dbReference type="ARBA" id="ARBA00023273"/>
    </source>
</evidence>
<keyword evidence="15" id="KW-0966">Cell projection</keyword>
<protein>
    <recommendedName>
        <fullName evidence="19">G-protein coupled receptors family 1 profile domain-containing protein</fullName>
    </recommendedName>
</protein>
<keyword evidence="11" id="KW-1015">Disulfide bond</keyword>
<comment type="subcellular location">
    <subcellularLocation>
        <location evidence="2">Cell membrane</location>
        <topology evidence="2">Multi-pass membrane protein</topology>
    </subcellularLocation>
    <subcellularLocation>
        <location evidence="1">Cell projection</location>
        <location evidence="1">Cilium membrane</location>
    </subcellularLocation>
</comment>
<evidence type="ECO:0000313" key="21">
    <source>
        <dbReference type="Proteomes" id="UP001154329"/>
    </source>
</evidence>
<evidence type="ECO:0000259" key="19">
    <source>
        <dbReference type="PROSITE" id="PS50262"/>
    </source>
</evidence>
<keyword evidence="21" id="KW-1185">Reference proteome</keyword>
<dbReference type="GO" id="GO:0004930">
    <property type="term" value="F:G protein-coupled receptor activity"/>
    <property type="evidence" value="ECO:0007669"/>
    <property type="project" value="UniProtKB-KW"/>
</dbReference>
<dbReference type="GO" id="GO:0005768">
    <property type="term" value="C:endosome"/>
    <property type="evidence" value="ECO:0007669"/>
    <property type="project" value="TreeGrafter"/>
</dbReference>
<feature type="transmembrane region" description="Helical" evidence="18">
    <location>
        <begin position="76"/>
        <end position="94"/>
    </location>
</feature>
<evidence type="ECO:0000256" key="16">
    <source>
        <dbReference type="RuleBase" id="RU000688"/>
    </source>
</evidence>
<keyword evidence="13" id="KW-0325">Glycoprotein</keyword>
<dbReference type="OrthoDB" id="5980076at2759"/>
<reference evidence="20" key="2">
    <citation type="submission" date="2022-10" db="EMBL/GenBank/DDBJ databases">
        <authorList>
            <consortium name="ENA_rothamsted_submissions"/>
            <consortium name="culmorum"/>
            <person name="King R."/>
        </authorList>
    </citation>
    <scope>NUCLEOTIDE SEQUENCE</scope>
</reference>
<feature type="compositionally biased region" description="Polar residues" evidence="17">
    <location>
        <begin position="389"/>
        <end position="406"/>
    </location>
</feature>